<evidence type="ECO:0000313" key="3">
    <source>
        <dbReference type="Proteomes" id="UP000316759"/>
    </source>
</evidence>
<gene>
    <name evidence="2" type="ORF">FGIG_11967</name>
</gene>
<proteinExistence type="predicted"/>
<dbReference type="AlphaFoldDB" id="A0A504Z3S8"/>
<evidence type="ECO:0000313" key="2">
    <source>
        <dbReference type="EMBL" id="TPP65187.1"/>
    </source>
</evidence>
<dbReference type="GO" id="GO:0070286">
    <property type="term" value="P:axonemal dynein complex assembly"/>
    <property type="evidence" value="ECO:0007669"/>
    <property type="project" value="InterPro"/>
</dbReference>
<dbReference type="GO" id="GO:0051087">
    <property type="term" value="F:protein-folding chaperone binding"/>
    <property type="evidence" value="ECO:0007669"/>
    <property type="project" value="InterPro"/>
</dbReference>
<evidence type="ECO:0000256" key="1">
    <source>
        <dbReference type="SAM" id="MobiDB-lite"/>
    </source>
</evidence>
<dbReference type="PANTHER" id="PTHR21083:SF0">
    <property type="entry name" value="DYNEIN AXONEMAL ASSEMBLY FACTOR 6"/>
    <property type="match status" value="1"/>
</dbReference>
<dbReference type="GO" id="GO:0045505">
    <property type="term" value="F:dynein intermediate chain binding"/>
    <property type="evidence" value="ECO:0007669"/>
    <property type="project" value="TreeGrafter"/>
</dbReference>
<organism evidence="2 3">
    <name type="scientific">Fasciola gigantica</name>
    <name type="common">Giant liver fluke</name>
    <dbReference type="NCBI Taxonomy" id="46835"/>
    <lineage>
        <taxon>Eukaryota</taxon>
        <taxon>Metazoa</taxon>
        <taxon>Spiralia</taxon>
        <taxon>Lophotrochozoa</taxon>
        <taxon>Platyhelminthes</taxon>
        <taxon>Trematoda</taxon>
        <taxon>Digenea</taxon>
        <taxon>Plagiorchiida</taxon>
        <taxon>Echinostomata</taxon>
        <taxon>Echinostomatoidea</taxon>
        <taxon>Fasciolidae</taxon>
        <taxon>Fasciola</taxon>
    </lineage>
</organism>
<dbReference type="InterPro" id="IPR026697">
    <property type="entry name" value="DNAAF6"/>
</dbReference>
<name>A0A504Z3S8_FASGI</name>
<dbReference type="EMBL" id="SUNJ01003526">
    <property type="protein sequence ID" value="TPP65187.1"/>
    <property type="molecule type" value="Genomic_DNA"/>
</dbReference>
<reference evidence="2 3" key="1">
    <citation type="submission" date="2019-04" db="EMBL/GenBank/DDBJ databases">
        <title>Annotation for the trematode Fasciola gigantica.</title>
        <authorList>
            <person name="Choi Y.-J."/>
        </authorList>
    </citation>
    <scope>NUCLEOTIDE SEQUENCE [LARGE SCALE GENOMIC DNA]</scope>
    <source>
        <strain evidence="2">Uganda_cow_1</strain>
    </source>
</reference>
<dbReference type="OrthoDB" id="25887at2759"/>
<feature type="region of interest" description="Disordered" evidence="1">
    <location>
        <begin position="26"/>
        <end position="80"/>
    </location>
</feature>
<dbReference type="Proteomes" id="UP000316759">
    <property type="component" value="Unassembled WGS sequence"/>
</dbReference>
<dbReference type="PANTHER" id="PTHR21083">
    <property type="entry name" value="TWISTER"/>
    <property type="match status" value="1"/>
</dbReference>
<sequence>MLSVFQMDPLWSTENIKALQCLLRNPEDDDADFDPEDKHPSAMARMKPSDIGPRKAKKSEAKGDTNERKKNPDDIWDIDEIPEGTQFEDIYDPRPQPEYELFYKQSVTKYHQWVK</sequence>
<protein>
    <submittedName>
        <fullName evidence="2">Uncharacterized protein</fullName>
    </submittedName>
</protein>
<accession>A0A504Z3S8</accession>
<dbReference type="STRING" id="46835.A0A504Z3S8"/>
<dbReference type="GO" id="GO:0005737">
    <property type="term" value="C:cytoplasm"/>
    <property type="evidence" value="ECO:0007669"/>
    <property type="project" value="TreeGrafter"/>
</dbReference>
<keyword evidence="3" id="KW-1185">Reference proteome</keyword>
<feature type="compositionally biased region" description="Basic and acidic residues" evidence="1">
    <location>
        <begin position="58"/>
        <end position="73"/>
    </location>
</feature>
<comment type="caution">
    <text evidence="2">The sequence shown here is derived from an EMBL/GenBank/DDBJ whole genome shotgun (WGS) entry which is preliminary data.</text>
</comment>